<dbReference type="InterPro" id="IPR017946">
    <property type="entry name" value="PLC-like_Pdiesterase_TIM-brl"/>
</dbReference>
<dbReference type="Gene3D" id="3.20.20.190">
    <property type="entry name" value="Phosphatidylinositol (PI) phosphodiesterase"/>
    <property type="match status" value="1"/>
</dbReference>
<dbReference type="SMART" id="SM00248">
    <property type="entry name" value="ANK"/>
    <property type="match status" value="3"/>
</dbReference>
<dbReference type="EMBL" id="JAQQWI010000007">
    <property type="protein sequence ID" value="KAK8029317.1"/>
    <property type="molecule type" value="Genomic_DNA"/>
</dbReference>
<evidence type="ECO:0000313" key="4">
    <source>
        <dbReference type="EMBL" id="KAK8029317.1"/>
    </source>
</evidence>
<feature type="repeat" description="ANK" evidence="2">
    <location>
        <begin position="434"/>
        <end position="466"/>
    </location>
</feature>
<dbReference type="Gene3D" id="1.25.40.20">
    <property type="entry name" value="Ankyrin repeat-containing domain"/>
    <property type="match status" value="1"/>
</dbReference>
<organism evidence="4 5">
    <name type="scientific">Apiospora marii</name>
    <dbReference type="NCBI Taxonomy" id="335849"/>
    <lineage>
        <taxon>Eukaryota</taxon>
        <taxon>Fungi</taxon>
        <taxon>Dikarya</taxon>
        <taxon>Ascomycota</taxon>
        <taxon>Pezizomycotina</taxon>
        <taxon>Sordariomycetes</taxon>
        <taxon>Xylariomycetidae</taxon>
        <taxon>Amphisphaeriales</taxon>
        <taxon>Apiosporaceae</taxon>
        <taxon>Apiospora</taxon>
    </lineage>
</organism>
<comment type="caution">
    <text evidence="4">The sequence shown here is derived from an EMBL/GenBank/DDBJ whole genome shotgun (WGS) entry which is preliminary data.</text>
</comment>
<dbReference type="Pfam" id="PF03009">
    <property type="entry name" value="GDPD"/>
    <property type="match status" value="1"/>
</dbReference>
<dbReference type="Proteomes" id="UP001396898">
    <property type="component" value="Unassembled WGS sequence"/>
</dbReference>
<dbReference type="InterPro" id="IPR051578">
    <property type="entry name" value="GDPD"/>
</dbReference>
<dbReference type="InterPro" id="IPR030395">
    <property type="entry name" value="GP_PDE_dom"/>
</dbReference>
<dbReference type="PANTHER" id="PTHR22958:SF1">
    <property type="entry name" value="GLYCEROPHOSPHOCHOLINE PHOSPHODIESTERASE GPCPD1"/>
    <property type="match status" value="1"/>
</dbReference>
<name>A0ABR1SBU7_9PEZI</name>
<proteinExistence type="predicted"/>
<keyword evidence="2" id="KW-0040">ANK repeat</keyword>
<evidence type="ECO:0000256" key="1">
    <source>
        <dbReference type="ARBA" id="ARBA00022801"/>
    </source>
</evidence>
<reference evidence="4 5" key="1">
    <citation type="submission" date="2023-01" db="EMBL/GenBank/DDBJ databases">
        <title>Analysis of 21 Apiospora genomes using comparative genomics revels a genus with tremendous synthesis potential of carbohydrate active enzymes and secondary metabolites.</title>
        <authorList>
            <person name="Sorensen T."/>
        </authorList>
    </citation>
    <scope>NUCLEOTIDE SEQUENCE [LARGE SCALE GENOMIC DNA]</scope>
    <source>
        <strain evidence="4 5">CBS 20057</strain>
    </source>
</reference>
<dbReference type="Pfam" id="PF12796">
    <property type="entry name" value="Ank_2"/>
    <property type="match status" value="1"/>
</dbReference>
<dbReference type="PANTHER" id="PTHR22958">
    <property type="entry name" value="GLYCEROPHOSPHORYL DIESTER PHOSPHODIESTERASE"/>
    <property type="match status" value="1"/>
</dbReference>
<evidence type="ECO:0000313" key="5">
    <source>
        <dbReference type="Proteomes" id="UP001396898"/>
    </source>
</evidence>
<sequence length="956" mass="105774">MAESANPVIKLQQGLTWPAAYQRLRDDLLRIGEFRTRVLDAVLVREKEMIANFHLDGFPATIPAHNFRQPELCFLAEGYRSLLHDLQELHWFDRVNEEAARRLFRKLERIDVQNAGNLEAQRVGWFKAYDSLREKTNAVACRMSTLLAELDGAQFDRKSNAHEILLEETLWRFGSKLDRLPNIGAVHRMALQGDVRKLVQLAHSDSTSDSGTVQLDQVIKYLILNSLNTTKQGQGKNDENPAAHRACKPEEELLGVFRWMVQVCGDPTRLFLDPDGSGQELLSYAVKHDLTSYSKVIISLGGPGLSRDFVESCLRAPKSNELLTPFETMLYRHQPTFIDVIKCLGEDARGKGETGLRRMLDGFLVTAVRIQNDEAVRCLVDAGAGLSSQPEAGPTNGETSLHIAALLGRPDYVNLVLANHDGQRDVLNATEHRRRLTPLAIACMYGHEAIVKALLHAGADASKTDRFGWTAKELAAYRGHQTIAGLLEDWDRTIVEGGPTNAIPAMAEPVAPPLKSGEQAIIVNLGSVQARLKEDPVEVSCCSSSPAAAAKDDTLYSLTISAPQGALDGKDPVSMAFELPLINDDLDTKPCVFMLKEDATPVLTFRITARNRFDLAHEKVVGIGSAVLEGIKLTAGCPRESLVRERTAAILNCDTMDVMGTVLFTFVQATPYPHLQDPLPLQKHQNSDGMMLVGHRGFGQNNGKEKYLQIGENTMQSFLAAAKHGASFVERSTTSRPDTDLTTDIQLTRDLEAVSYHDLSFSESGTDIPIHDLTLEQFREKDELGAVQVQDRVKRTVDFRAKGFKPNTRGEFIHDSLVTLKEILGELPENVGLNIEFKHPRIHETIAAGIAPVVIEINKFIDVALDKIRQFAGNRPLVLSSFTPEVCILLSLKQRAYPVMFISNVGKPPPSDLDKRAASIQTAVHFARHWGLAGVVFASEPFVLCPRLVRFVKTRG</sequence>
<dbReference type="InterPro" id="IPR002110">
    <property type="entry name" value="Ankyrin_rpt"/>
</dbReference>
<dbReference type="SUPFAM" id="SSF48403">
    <property type="entry name" value="Ankyrin repeat"/>
    <property type="match status" value="1"/>
</dbReference>
<dbReference type="Pfam" id="PF25329">
    <property type="entry name" value="C2_GDE1"/>
    <property type="match status" value="1"/>
</dbReference>
<evidence type="ECO:0000259" key="3">
    <source>
        <dbReference type="PROSITE" id="PS51704"/>
    </source>
</evidence>
<accession>A0ABR1SBU7</accession>
<dbReference type="PROSITE" id="PS51704">
    <property type="entry name" value="GP_PDE"/>
    <property type="match status" value="1"/>
</dbReference>
<protein>
    <submittedName>
        <fullName evidence="4">Ankyrin repeat-containing protein</fullName>
    </submittedName>
</protein>
<keyword evidence="1" id="KW-0378">Hydrolase</keyword>
<dbReference type="PROSITE" id="PS50088">
    <property type="entry name" value="ANK_REPEAT"/>
    <property type="match status" value="1"/>
</dbReference>
<dbReference type="InterPro" id="IPR057506">
    <property type="entry name" value="C2_GPCPD1"/>
</dbReference>
<dbReference type="InterPro" id="IPR036770">
    <property type="entry name" value="Ankyrin_rpt-contain_sf"/>
</dbReference>
<evidence type="ECO:0000256" key="2">
    <source>
        <dbReference type="PROSITE-ProRule" id="PRU00023"/>
    </source>
</evidence>
<dbReference type="SUPFAM" id="SSF51695">
    <property type="entry name" value="PLC-like phosphodiesterases"/>
    <property type="match status" value="1"/>
</dbReference>
<keyword evidence="5" id="KW-1185">Reference proteome</keyword>
<feature type="domain" description="GP-PDE" evidence="3">
    <location>
        <begin position="690"/>
        <end position="956"/>
    </location>
</feature>
<dbReference type="PROSITE" id="PS50297">
    <property type="entry name" value="ANK_REP_REGION"/>
    <property type="match status" value="1"/>
</dbReference>
<gene>
    <name evidence="4" type="ORF">PG991_006373</name>
</gene>